<reference evidence="2 3" key="1">
    <citation type="submission" date="2016-08" db="EMBL/GenBank/DDBJ databases">
        <title>Whole genome sequence of Mesorhizobium sp. strain UASWS1009 isolated from industrial sewage.</title>
        <authorList>
            <person name="Crovadore J."/>
            <person name="Calmin G."/>
            <person name="Chablais R."/>
            <person name="Cochard B."/>
            <person name="Lefort F."/>
        </authorList>
    </citation>
    <scope>NUCLEOTIDE SEQUENCE [LARGE SCALE GENOMIC DNA]</scope>
    <source>
        <strain evidence="2 3">UASWS1009</strain>
    </source>
</reference>
<protein>
    <recommendedName>
        <fullName evidence="4">DUF1499 domain-containing protein</fullName>
    </recommendedName>
</protein>
<dbReference type="SUPFAM" id="SSF103247">
    <property type="entry name" value="TT1751-like"/>
    <property type="match status" value="1"/>
</dbReference>
<dbReference type="Pfam" id="PF07386">
    <property type="entry name" value="DUF1499"/>
    <property type="match status" value="1"/>
</dbReference>
<dbReference type="InterPro" id="IPR035923">
    <property type="entry name" value="TT1751-like_sf"/>
</dbReference>
<feature type="transmembrane region" description="Helical" evidence="1">
    <location>
        <begin position="79"/>
        <end position="99"/>
    </location>
</feature>
<name>A0A1C2DJ83_9HYPH</name>
<keyword evidence="1" id="KW-0472">Membrane</keyword>
<evidence type="ECO:0000313" key="3">
    <source>
        <dbReference type="Proteomes" id="UP000094412"/>
    </source>
</evidence>
<comment type="caution">
    <text evidence="2">The sequence shown here is derived from an EMBL/GenBank/DDBJ whole genome shotgun (WGS) entry which is preliminary data.</text>
</comment>
<feature type="transmembrane region" description="Helical" evidence="1">
    <location>
        <begin position="21"/>
        <end position="38"/>
    </location>
</feature>
<proteinExistence type="predicted"/>
<feature type="transmembrane region" description="Helical" evidence="1">
    <location>
        <begin position="44"/>
        <end position="67"/>
    </location>
</feature>
<accession>A0A1C2DJ83</accession>
<evidence type="ECO:0008006" key="4">
    <source>
        <dbReference type="Google" id="ProtNLM"/>
    </source>
</evidence>
<dbReference type="OrthoDB" id="1523552at2"/>
<sequence>MTEYPERQVARAAGWSRRTGAFSAVLLITAWVGHHYGLVETGGFLWVLALVAILAAFALLFAGFALARLWSHGAIGGRNLSVGALLAVLVLAPYGYAGYRIASYPPLRDISTDLDNPPRLDVSTRTPAMNALSAPTPGEARLQADVYPLVTGHRYDLPFDETVDAVENVLDGRGWTIVGDLPAPQEGQIEVTINALATSLGLDLPSDVAIRITADGETTLVDMRSASRYGRHDLGDNAQRITSFLTELDQEVSAQIGATAAQ</sequence>
<keyword evidence="1" id="KW-1133">Transmembrane helix</keyword>
<dbReference type="STRING" id="1566387.QV13_20690"/>
<keyword evidence="1" id="KW-0812">Transmembrane</keyword>
<evidence type="ECO:0000256" key="1">
    <source>
        <dbReference type="SAM" id="Phobius"/>
    </source>
</evidence>
<evidence type="ECO:0000313" key="2">
    <source>
        <dbReference type="EMBL" id="OCX14831.1"/>
    </source>
</evidence>
<organism evidence="2 3">
    <name type="scientific">Mesorhizobium hungaricum</name>
    <dbReference type="NCBI Taxonomy" id="1566387"/>
    <lineage>
        <taxon>Bacteria</taxon>
        <taxon>Pseudomonadati</taxon>
        <taxon>Pseudomonadota</taxon>
        <taxon>Alphaproteobacteria</taxon>
        <taxon>Hyphomicrobiales</taxon>
        <taxon>Phyllobacteriaceae</taxon>
        <taxon>Mesorhizobium</taxon>
    </lineage>
</organism>
<gene>
    <name evidence="2" type="ORF">QV13_20690</name>
</gene>
<dbReference type="EMBL" id="MDEO01000035">
    <property type="protein sequence ID" value="OCX14831.1"/>
    <property type="molecule type" value="Genomic_DNA"/>
</dbReference>
<dbReference type="Proteomes" id="UP000094412">
    <property type="component" value="Unassembled WGS sequence"/>
</dbReference>
<dbReference type="InterPro" id="IPR010865">
    <property type="entry name" value="DUF1499"/>
</dbReference>
<dbReference type="RefSeq" id="WP_024925187.1">
    <property type="nucleotide sequence ID" value="NZ_MDEO01000035.1"/>
</dbReference>
<dbReference type="AlphaFoldDB" id="A0A1C2DJ83"/>
<keyword evidence="3" id="KW-1185">Reference proteome</keyword>